<dbReference type="SUPFAM" id="SSF51905">
    <property type="entry name" value="FAD/NAD(P)-binding domain"/>
    <property type="match status" value="1"/>
</dbReference>
<keyword evidence="2" id="KW-1185">Reference proteome</keyword>
<name>A0A448XEQ9_9PLAT</name>
<accession>A0A448XEQ9</accession>
<evidence type="ECO:0000313" key="1">
    <source>
        <dbReference type="EMBL" id="VEL34898.1"/>
    </source>
</evidence>
<dbReference type="AlphaFoldDB" id="A0A448XEQ9"/>
<reference evidence="1" key="1">
    <citation type="submission" date="2018-11" db="EMBL/GenBank/DDBJ databases">
        <authorList>
            <consortium name="Pathogen Informatics"/>
        </authorList>
    </citation>
    <scope>NUCLEOTIDE SEQUENCE</scope>
</reference>
<sequence>MARVSKRFLNYRFLKNGYRLFSSSNERDLVVIGSGPGGYVASIKAAQMGLKVDTIKGHGTIIGPNEVM</sequence>
<feature type="non-terminal residue" evidence="1">
    <location>
        <position position="68"/>
    </location>
</feature>
<proteinExistence type="predicted"/>
<dbReference type="OrthoDB" id="6272487at2759"/>
<evidence type="ECO:0000313" key="2">
    <source>
        <dbReference type="Proteomes" id="UP000784294"/>
    </source>
</evidence>
<gene>
    <name evidence="1" type="ORF">PXEA_LOCUS28338</name>
</gene>
<dbReference type="EMBL" id="CAAALY010248636">
    <property type="protein sequence ID" value="VEL34898.1"/>
    <property type="molecule type" value="Genomic_DNA"/>
</dbReference>
<dbReference type="Proteomes" id="UP000784294">
    <property type="component" value="Unassembled WGS sequence"/>
</dbReference>
<organism evidence="1 2">
    <name type="scientific">Protopolystoma xenopodis</name>
    <dbReference type="NCBI Taxonomy" id="117903"/>
    <lineage>
        <taxon>Eukaryota</taxon>
        <taxon>Metazoa</taxon>
        <taxon>Spiralia</taxon>
        <taxon>Lophotrochozoa</taxon>
        <taxon>Platyhelminthes</taxon>
        <taxon>Monogenea</taxon>
        <taxon>Polyopisthocotylea</taxon>
        <taxon>Polystomatidea</taxon>
        <taxon>Polystomatidae</taxon>
        <taxon>Protopolystoma</taxon>
    </lineage>
</organism>
<dbReference type="InterPro" id="IPR036188">
    <property type="entry name" value="FAD/NAD-bd_sf"/>
</dbReference>
<protein>
    <submittedName>
        <fullName evidence="1">Uncharacterized protein</fullName>
    </submittedName>
</protein>
<comment type="caution">
    <text evidence="1">The sequence shown here is derived from an EMBL/GenBank/DDBJ whole genome shotgun (WGS) entry which is preliminary data.</text>
</comment>
<dbReference type="Gene3D" id="3.50.50.60">
    <property type="entry name" value="FAD/NAD(P)-binding domain"/>
    <property type="match status" value="1"/>
</dbReference>